<accession>A0A5B0QCN8</accession>
<dbReference type="Proteomes" id="UP000324748">
    <property type="component" value="Unassembled WGS sequence"/>
</dbReference>
<dbReference type="SUPFAM" id="SSF57756">
    <property type="entry name" value="Retrovirus zinc finger-like domains"/>
    <property type="match status" value="1"/>
</dbReference>
<dbReference type="GO" id="GO:0006397">
    <property type="term" value="P:mRNA processing"/>
    <property type="evidence" value="ECO:0007669"/>
    <property type="project" value="UniProtKB-KW"/>
</dbReference>
<feature type="signal peptide" evidence="3">
    <location>
        <begin position="1"/>
        <end position="20"/>
    </location>
</feature>
<evidence type="ECO:0000313" key="4">
    <source>
        <dbReference type="EMBL" id="KAA1110988.1"/>
    </source>
</evidence>
<feature type="chain" id="PRO_5023088622" description="CCHC-type domain-containing protein" evidence="3">
    <location>
        <begin position="21"/>
        <end position="83"/>
    </location>
</feature>
<gene>
    <name evidence="4" type="ORF">PGT21_035302</name>
</gene>
<reference evidence="4 5" key="1">
    <citation type="submission" date="2019-05" db="EMBL/GenBank/DDBJ databases">
        <title>Emergence of the Ug99 lineage of the wheat stem rust pathogen through somatic hybridization.</title>
        <authorList>
            <person name="Li F."/>
            <person name="Upadhyaya N.M."/>
            <person name="Sperschneider J."/>
            <person name="Matny O."/>
            <person name="Nguyen-Phuc H."/>
            <person name="Mago R."/>
            <person name="Raley C."/>
            <person name="Miller M.E."/>
            <person name="Silverstein K.A.T."/>
            <person name="Henningsen E."/>
            <person name="Hirsch C.D."/>
            <person name="Visser B."/>
            <person name="Pretorius Z.A."/>
            <person name="Steffenson B.J."/>
            <person name="Schwessinger B."/>
            <person name="Dodds P.N."/>
            <person name="Figueroa M."/>
        </authorList>
    </citation>
    <scope>NUCLEOTIDE SEQUENCE [LARGE SCALE GENOMIC DNA]</scope>
    <source>
        <strain evidence="4">21-0</strain>
    </source>
</reference>
<evidence type="ECO:0000256" key="1">
    <source>
        <dbReference type="ARBA" id="ARBA00022664"/>
    </source>
</evidence>
<organism evidence="4 5">
    <name type="scientific">Puccinia graminis f. sp. tritici</name>
    <dbReference type="NCBI Taxonomy" id="56615"/>
    <lineage>
        <taxon>Eukaryota</taxon>
        <taxon>Fungi</taxon>
        <taxon>Dikarya</taxon>
        <taxon>Basidiomycota</taxon>
        <taxon>Pucciniomycotina</taxon>
        <taxon>Pucciniomycetes</taxon>
        <taxon>Pucciniales</taxon>
        <taxon>Pucciniaceae</taxon>
        <taxon>Puccinia</taxon>
    </lineage>
</organism>
<dbReference type="GO" id="GO:0003676">
    <property type="term" value="F:nucleic acid binding"/>
    <property type="evidence" value="ECO:0007669"/>
    <property type="project" value="InterPro"/>
</dbReference>
<comment type="caution">
    <text evidence="4">The sequence shown here is derived from an EMBL/GenBank/DDBJ whole genome shotgun (WGS) entry which is preliminary data.</text>
</comment>
<dbReference type="AlphaFoldDB" id="A0A5B0QCN8"/>
<evidence type="ECO:0000313" key="5">
    <source>
        <dbReference type="Proteomes" id="UP000324748"/>
    </source>
</evidence>
<dbReference type="InterPro" id="IPR036875">
    <property type="entry name" value="Znf_CCHC_sf"/>
</dbReference>
<name>A0A5B0QCN8_PUCGR</name>
<proteinExistence type="predicted"/>
<dbReference type="EMBL" id="VSWC01000027">
    <property type="protein sequence ID" value="KAA1110988.1"/>
    <property type="molecule type" value="Genomic_DNA"/>
</dbReference>
<protein>
    <recommendedName>
        <fullName evidence="6">CCHC-type domain-containing protein</fullName>
    </recommendedName>
</protein>
<evidence type="ECO:0000256" key="3">
    <source>
        <dbReference type="SAM" id="SignalP"/>
    </source>
</evidence>
<dbReference type="GO" id="GO:0008270">
    <property type="term" value="F:zinc ion binding"/>
    <property type="evidence" value="ECO:0007669"/>
    <property type="project" value="InterPro"/>
</dbReference>
<keyword evidence="5" id="KW-1185">Reference proteome</keyword>
<sequence length="83" mass="8951">MKINIFISMPISVLFSHLLAMDLPANGHIQILDGVTSVQVVDATGKSPTPPPPCAHCKKYGHTSDECWPKSRQPANGQLDALD</sequence>
<keyword evidence="1" id="KW-0507">mRNA processing</keyword>
<feature type="region of interest" description="Disordered" evidence="2">
    <location>
        <begin position="61"/>
        <end position="83"/>
    </location>
</feature>
<keyword evidence="3" id="KW-0732">Signal</keyword>
<evidence type="ECO:0000256" key="2">
    <source>
        <dbReference type="SAM" id="MobiDB-lite"/>
    </source>
</evidence>
<evidence type="ECO:0008006" key="6">
    <source>
        <dbReference type="Google" id="ProtNLM"/>
    </source>
</evidence>